<reference evidence="1 2" key="1">
    <citation type="submission" date="2020-11" db="EMBL/GenBank/DDBJ databases">
        <title>Taxonomic evaluation of the Bacillus sporothermodurans group of bacteria based on whole genome sequences.</title>
        <authorList>
            <person name="Fiedler G."/>
            <person name="Herbstmann A.-D."/>
            <person name="Doll E."/>
            <person name="Wenning M."/>
            <person name="Brinks E."/>
            <person name="Kabisch J."/>
            <person name="Breitenwieser F."/>
            <person name="Lappann M."/>
            <person name="Boehnlein C."/>
            <person name="Franz C."/>
        </authorList>
    </citation>
    <scope>NUCLEOTIDE SEQUENCE [LARGE SCALE GENOMIC DNA]</scope>
    <source>
        <strain evidence="1 2">JCM 19841</strain>
    </source>
</reference>
<dbReference type="RefSeq" id="WP_202777594.1">
    <property type="nucleotide sequence ID" value="NZ_CP065425.1"/>
</dbReference>
<gene>
    <name evidence="1" type="ORF">I5776_17345</name>
</gene>
<proteinExistence type="predicted"/>
<name>A0ABX7E0B5_9BACI</name>
<organism evidence="1 2">
    <name type="scientific">Heyndrickxia vini</name>
    <dbReference type="NCBI Taxonomy" id="1476025"/>
    <lineage>
        <taxon>Bacteria</taxon>
        <taxon>Bacillati</taxon>
        <taxon>Bacillota</taxon>
        <taxon>Bacilli</taxon>
        <taxon>Bacillales</taxon>
        <taxon>Bacillaceae</taxon>
        <taxon>Heyndrickxia</taxon>
    </lineage>
</organism>
<evidence type="ECO:0000313" key="2">
    <source>
        <dbReference type="Proteomes" id="UP000595691"/>
    </source>
</evidence>
<dbReference type="EMBL" id="CP065425">
    <property type="protein sequence ID" value="QQZ08775.1"/>
    <property type="molecule type" value="Genomic_DNA"/>
</dbReference>
<keyword evidence="2" id="KW-1185">Reference proteome</keyword>
<evidence type="ECO:0000313" key="1">
    <source>
        <dbReference type="EMBL" id="QQZ08775.1"/>
    </source>
</evidence>
<accession>A0ABX7E0B5</accession>
<sequence>MKKEHRLMRCYDPQTRKRKKKYLISGLWDTSLMKKEREVPHKWAMGYIIDEKGKRSTS</sequence>
<dbReference type="Proteomes" id="UP000595691">
    <property type="component" value="Chromosome"/>
</dbReference>
<protein>
    <submittedName>
        <fullName evidence="1">Uncharacterized protein</fullName>
    </submittedName>
</protein>